<comment type="caution">
    <text evidence="2">The sequence shown here is derived from an EMBL/GenBank/DDBJ whole genome shotgun (WGS) entry which is preliminary data.</text>
</comment>
<dbReference type="EMBL" id="CAXDID020000238">
    <property type="protein sequence ID" value="CAL6062221.1"/>
    <property type="molecule type" value="Genomic_DNA"/>
</dbReference>
<accession>A0ABP1KHM0</accession>
<dbReference type="EMBL" id="CAXDID020000238">
    <property type="protein sequence ID" value="CAL6062219.1"/>
    <property type="molecule type" value="Genomic_DNA"/>
</dbReference>
<evidence type="ECO:0000313" key="2">
    <source>
        <dbReference type="EMBL" id="CAL6062221.1"/>
    </source>
</evidence>
<sequence length="195" mass="23026">MYTYHKIILGGKSTSQLDSVTNEIQKFYQHFYKTYDDSLPARLLDVETLSCSYSVEDTGFELAPRASERGLLSCIPRNMPIRKDLHTRKSFIGHRRVLTKYIICVSHTRSFKCRRRQISLEYWLQLHYFLQVEWKREQCKHSEQEISNIVYTSAVEPLITELNRVNNKTNLLNWTILLAKILVGCNLHHNISRYV</sequence>
<gene>
    <name evidence="1" type="ORF">HINF_LOCUS50084</name>
    <name evidence="2" type="ORF">HINF_LOCUS50085</name>
</gene>
<evidence type="ECO:0000313" key="3">
    <source>
        <dbReference type="Proteomes" id="UP001642409"/>
    </source>
</evidence>
<organism evidence="2 3">
    <name type="scientific">Hexamita inflata</name>
    <dbReference type="NCBI Taxonomy" id="28002"/>
    <lineage>
        <taxon>Eukaryota</taxon>
        <taxon>Metamonada</taxon>
        <taxon>Diplomonadida</taxon>
        <taxon>Hexamitidae</taxon>
        <taxon>Hexamitinae</taxon>
        <taxon>Hexamita</taxon>
    </lineage>
</organism>
<protein>
    <submittedName>
        <fullName evidence="2">Hypothetical_protein</fullName>
    </submittedName>
</protein>
<keyword evidence="3" id="KW-1185">Reference proteome</keyword>
<proteinExistence type="predicted"/>
<evidence type="ECO:0000313" key="1">
    <source>
        <dbReference type="EMBL" id="CAL6062219.1"/>
    </source>
</evidence>
<dbReference type="Proteomes" id="UP001642409">
    <property type="component" value="Unassembled WGS sequence"/>
</dbReference>
<reference evidence="2 3" key="1">
    <citation type="submission" date="2024-07" db="EMBL/GenBank/DDBJ databases">
        <authorList>
            <person name="Akdeniz Z."/>
        </authorList>
    </citation>
    <scope>NUCLEOTIDE SEQUENCE [LARGE SCALE GENOMIC DNA]</scope>
</reference>
<name>A0ABP1KHM0_9EUKA</name>